<protein>
    <submittedName>
        <fullName evidence="3">Uncharacterized protein</fullName>
    </submittedName>
</protein>
<organism evidence="3 4">
    <name type="scientific">Carpinus fangiana</name>
    <dbReference type="NCBI Taxonomy" id="176857"/>
    <lineage>
        <taxon>Eukaryota</taxon>
        <taxon>Viridiplantae</taxon>
        <taxon>Streptophyta</taxon>
        <taxon>Embryophyta</taxon>
        <taxon>Tracheophyta</taxon>
        <taxon>Spermatophyta</taxon>
        <taxon>Magnoliopsida</taxon>
        <taxon>eudicotyledons</taxon>
        <taxon>Gunneridae</taxon>
        <taxon>Pentapetalae</taxon>
        <taxon>rosids</taxon>
        <taxon>fabids</taxon>
        <taxon>Fagales</taxon>
        <taxon>Betulaceae</taxon>
        <taxon>Carpinus</taxon>
    </lineage>
</organism>
<name>A0A5N6M643_9ROSI</name>
<sequence>MGGSESSQNNKKNDDSAGHEGVVGGAVLAGVLLVGLAIAVLSGSGSKSKRRTMKAPGRSTRIFRDDFEGDPASYFRDLHK</sequence>
<keyword evidence="2" id="KW-1133">Transmembrane helix</keyword>
<evidence type="ECO:0000256" key="1">
    <source>
        <dbReference type="SAM" id="MobiDB-lite"/>
    </source>
</evidence>
<evidence type="ECO:0000313" key="4">
    <source>
        <dbReference type="Proteomes" id="UP000327013"/>
    </source>
</evidence>
<keyword evidence="2" id="KW-0472">Membrane</keyword>
<dbReference type="EMBL" id="VIBQ01002363">
    <property type="protein sequence ID" value="KAD3284022.1"/>
    <property type="molecule type" value="Genomic_DNA"/>
</dbReference>
<accession>A0A5N6M643</accession>
<dbReference type="InterPro" id="IPR039926">
    <property type="entry name" value="Egg_app_1"/>
</dbReference>
<feature type="compositionally biased region" description="Polar residues" evidence="1">
    <location>
        <begin position="1"/>
        <end position="10"/>
    </location>
</feature>
<feature type="transmembrane region" description="Helical" evidence="2">
    <location>
        <begin position="22"/>
        <end position="44"/>
    </location>
</feature>
<evidence type="ECO:0000313" key="3">
    <source>
        <dbReference type="EMBL" id="KAD3284022.1"/>
    </source>
</evidence>
<keyword evidence="2" id="KW-0812">Transmembrane</keyword>
<dbReference type="Proteomes" id="UP000327013">
    <property type="component" value="Unassembled WGS sequence"/>
</dbReference>
<dbReference type="OrthoDB" id="1724124at2759"/>
<keyword evidence="4" id="KW-1185">Reference proteome</keyword>
<feature type="region of interest" description="Disordered" evidence="1">
    <location>
        <begin position="1"/>
        <end position="20"/>
    </location>
</feature>
<comment type="caution">
    <text evidence="3">The sequence shown here is derived from an EMBL/GenBank/DDBJ whole genome shotgun (WGS) entry which is preliminary data.</text>
</comment>
<gene>
    <name evidence="3" type="ORF">FH972_027302</name>
</gene>
<evidence type="ECO:0000256" key="2">
    <source>
        <dbReference type="SAM" id="Phobius"/>
    </source>
</evidence>
<proteinExistence type="predicted"/>
<dbReference type="PANTHER" id="PTHR33333">
    <property type="entry name" value="ERYTHROCYTE MEMBRANE PROTEIN 1-LIKE"/>
    <property type="match status" value="1"/>
</dbReference>
<reference evidence="3 4" key="1">
    <citation type="submission" date="2019-06" db="EMBL/GenBank/DDBJ databases">
        <title>A chromosomal-level reference genome of Carpinus fangiana (Coryloideae, Betulaceae).</title>
        <authorList>
            <person name="Yang X."/>
            <person name="Wang Z."/>
            <person name="Zhang L."/>
            <person name="Hao G."/>
            <person name="Liu J."/>
            <person name="Yang Y."/>
        </authorList>
    </citation>
    <scope>NUCLEOTIDE SEQUENCE [LARGE SCALE GENOMIC DNA]</scope>
    <source>
        <strain evidence="3">Cfa_2016G</strain>
        <tissue evidence="3">Leaf</tissue>
    </source>
</reference>
<dbReference type="PANTHER" id="PTHR33333:SF32">
    <property type="entry name" value="PSAD1"/>
    <property type="match status" value="1"/>
</dbReference>
<dbReference type="AlphaFoldDB" id="A0A5N6M643"/>